<organism evidence="1 2">
    <name type="scientific">Odoribacter laneus YIT 12061</name>
    <dbReference type="NCBI Taxonomy" id="742817"/>
    <lineage>
        <taxon>Bacteria</taxon>
        <taxon>Pseudomonadati</taxon>
        <taxon>Bacteroidota</taxon>
        <taxon>Bacteroidia</taxon>
        <taxon>Bacteroidales</taxon>
        <taxon>Odoribacteraceae</taxon>
        <taxon>Odoribacter</taxon>
    </lineage>
</organism>
<dbReference type="AlphaFoldDB" id="H1DKK8"/>
<proteinExistence type="predicted"/>
<comment type="caution">
    <text evidence="1">The sequence shown here is derived from an EMBL/GenBank/DDBJ whole genome shotgun (WGS) entry which is preliminary data.</text>
</comment>
<keyword evidence="2" id="KW-1185">Reference proteome</keyword>
<gene>
    <name evidence="1" type="ORF">HMPREF9449_02794</name>
</gene>
<accession>H1DKK8</accession>
<dbReference type="HOGENOM" id="CLU_3313664_0_0_10"/>
<evidence type="ECO:0000313" key="1">
    <source>
        <dbReference type="EMBL" id="EHP45501.1"/>
    </source>
</evidence>
<dbReference type="EMBL" id="ADMC01000030">
    <property type="protein sequence ID" value="EHP45501.1"/>
    <property type="molecule type" value="Genomic_DNA"/>
</dbReference>
<reference evidence="1 2" key="1">
    <citation type="submission" date="2012-01" db="EMBL/GenBank/DDBJ databases">
        <title>The Genome Sequence of Odoribacter laneus YIT 12061.</title>
        <authorList>
            <consortium name="The Broad Institute Genome Sequencing Platform"/>
            <person name="Earl A."/>
            <person name="Ward D."/>
            <person name="Feldgarden M."/>
            <person name="Gevers D."/>
            <person name="Morotomi M."/>
            <person name="Young S.K."/>
            <person name="Zeng Q."/>
            <person name="Gargeya S."/>
            <person name="Fitzgerald M."/>
            <person name="Haas B."/>
            <person name="Abouelleil A."/>
            <person name="Alvarado L."/>
            <person name="Arachchi H.M."/>
            <person name="Berlin A."/>
            <person name="Chapman S.B."/>
            <person name="Gearin G."/>
            <person name="Goldberg J."/>
            <person name="Griggs A."/>
            <person name="Gujja S."/>
            <person name="Hansen M."/>
            <person name="Heiman D."/>
            <person name="Howarth C."/>
            <person name="Larimer J."/>
            <person name="Lui A."/>
            <person name="MacDonald P.J.P."/>
            <person name="McCowen C."/>
            <person name="Montmayeur A."/>
            <person name="Murphy C."/>
            <person name="Neiman D."/>
            <person name="Pearson M."/>
            <person name="Priest M."/>
            <person name="Roberts A."/>
            <person name="Saif S."/>
            <person name="Shea T."/>
            <person name="Sisk P."/>
            <person name="Stolte C."/>
            <person name="Sykes S."/>
            <person name="Wortman J."/>
            <person name="Nusbaum C."/>
            <person name="Birren B."/>
        </authorList>
    </citation>
    <scope>NUCLEOTIDE SEQUENCE [LARGE SCALE GENOMIC DNA]</scope>
    <source>
        <strain evidence="1 2">YIT 12061</strain>
    </source>
</reference>
<protein>
    <submittedName>
        <fullName evidence="1">Uncharacterized protein</fullName>
    </submittedName>
</protein>
<evidence type="ECO:0000313" key="2">
    <source>
        <dbReference type="Proteomes" id="UP000004892"/>
    </source>
</evidence>
<name>H1DKK8_9BACT</name>
<dbReference type="Proteomes" id="UP000004892">
    <property type="component" value="Unassembled WGS sequence"/>
</dbReference>
<sequence>MNFFLTIWNTFEKEQENRLLLFLHWRPMKKAIVTYLPLF</sequence>